<name>D0LG69_HALO1</name>
<proteinExistence type="inferred from homology"/>
<dbReference type="InterPro" id="IPR027417">
    <property type="entry name" value="P-loop_NTPase"/>
</dbReference>
<organism evidence="10 11">
    <name type="scientific">Haliangium ochraceum (strain DSM 14365 / JCM 11303 / SMP-2)</name>
    <dbReference type="NCBI Taxonomy" id="502025"/>
    <lineage>
        <taxon>Bacteria</taxon>
        <taxon>Pseudomonadati</taxon>
        <taxon>Myxococcota</taxon>
        <taxon>Polyangia</taxon>
        <taxon>Haliangiales</taxon>
        <taxon>Kofleriaceae</taxon>
        <taxon>Haliangium</taxon>
    </lineage>
</organism>
<dbReference type="PANTHER" id="PTHR10344">
    <property type="entry name" value="THYMIDYLATE KINASE"/>
    <property type="match status" value="1"/>
</dbReference>
<dbReference type="CDD" id="cd01672">
    <property type="entry name" value="TMPK"/>
    <property type="match status" value="1"/>
</dbReference>
<keyword evidence="3 8" id="KW-0545">Nucleotide biosynthesis</keyword>
<dbReference type="EMBL" id="CP001804">
    <property type="protein sequence ID" value="ACY18094.1"/>
    <property type="molecule type" value="Genomic_DNA"/>
</dbReference>
<gene>
    <name evidence="8" type="primary">tmk</name>
    <name evidence="10" type="ordered locus">Hoch_5614</name>
</gene>
<comment type="similarity">
    <text evidence="1 8">Belongs to the thymidylate kinase family.</text>
</comment>
<dbReference type="STRING" id="502025.Hoch_5614"/>
<keyword evidence="11" id="KW-1185">Reference proteome</keyword>
<evidence type="ECO:0000256" key="1">
    <source>
        <dbReference type="ARBA" id="ARBA00009776"/>
    </source>
</evidence>
<dbReference type="Proteomes" id="UP000001880">
    <property type="component" value="Chromosome"/>
</dbReference>
<keyword evidence="6 8" id="KW-0067">ATP-binding</keyword>
<dbReference type="NCBIfam" id="TIGR00041">
    <property type="entry name" value="DTMP_kinase"/>
    <property type="match status" value="1"/>
</dbReference>
<sequence>MFVVFEGIDGSGKTTVSNKVAKVLRRRGLAVEHVREGGEFASPLVGRMREFGKDPRNMAMAPLTELLFYVARDAQLLAECIQPALRRGGLVFADRYLYSYEVLSHHGRGVPMDQVRPILDAVSGGVWPDLVVYLDVEPTLARARRKVGKLIKKSKGGKPGGGSRKGLQGVGTQHRLRAGYLELAERDPERWLVVDNADVLSPESRLDAIVQRIAGAIERIWQGQRISEVVRNAAVEPGPRIAAETPELEAGRDAFFQLIEARAARELPIAAYLLAGIGGERAHDLRESWAQKSPHMVAYGLRGLADDRAWELRERLRERTPYFVARSLDGRAVQLDPRVEQMRREFVDSQPQAVLSTIDSVDTEAAWELRERLAERALPEVLTTLKRLPSDRAWELRSRLESQVSDPMAMAPLVSSIRGLADDRAWAIRDRYLDVLPSQVLASLSGVEDARSWVLRSRFASQAPKIVLRTIDGMDDARAWALRRVYAPRVKEALDSMVGLDSDVAWAIRDECLSIWPSTTTKSLGLLASSERGREMVREALAQHPEDISLLKHVTRLAGRTAGRLPGLEKVG</sequence>
<dbReference type="GO" id="GO:0006235">
    <property type="term" value="P:dTTP biosynthetic process"/>
    <property type="evidence" value="ECO:0007669"/>
    <property type="project" value="UniProtKB-UniRule"/>
</dbReference>
<protein>
    <recommendedName>
        <fullName evidence="8">Thymidylate kinase</fullName>
        <ecNumber evidence="8">2.7.4.9</ecNumber>
    </recommendedName>
    <alternativeName>
        <fullName evidence="8">dTMP kinase</fullName>
    </alternativeName>
</protein>
<evidence type="ECO:0000256" key="6">
    <source>
        <dbReference type="ARBA" id="ARBA00022840"/>
    </source>
</evidence>
<dbReference type="HAMAP" id="MF_00165">
    <property type="entry name" value="Thymidylate_kinase"/>
    <property type="match status" value="1"/>
</dbReference>
<evidence type="ECO:0000256" key="7">
    <source>
        <dbReference type="ARBA" id="ARBA00048743"/>
    </source>
</evidence>
<dbReference type="EC" id="2.7.4.9" evidence="8"/>
<reference evidence="10 11" key="1">
    <citation type="journal article" date="2010" name="Stand. Genomic Sci.">
        <title>Complete genome sequence of Haliangium ochraceum type strain (SMP-2).</title>
        <authorList>
            <consortium name="US DOE Joint Genome Institute (JGI-PGF)"/>
            <person name="Ivanova N."/>
            <person name="Daum C."/>
            <person name="Lang E."/>
            <person name="Abt B."/>
            <person name="Kopitz M."/>
            <person name="Saunders E."/>
            <person name="Lapidus A."/>
            <person name="Lucas S."/>
            <person name="Glavina Del Rio T."/>
            <person name="Nolan M."/>
            <person name="Tice H."/>
            <person name="Copeland A."/>
            <person name="Cheng J.F."/>
            <person name="Chen F."/>
            <person name="Bruce D."/>
            <person name="Goodwin L."/>
            <person name="Pitluck S."/>
            <person name="Mavromatis K."/>
            <person name="Pati A."/>
            <person name="Mikhailova N."/>
            <person name="Chen A."/>
            <person name="Palaniappan K."/>
            <person name="Land M."/>
            <person name="Hauser L."/>
            <person name="Chang Y.J."/>
            <person name="Jeffries C.D."/>
            <person name="Detter J.C."/>
            <person name="Brettin T."/>
            <person name="Rohde M."/>
            <person name="Goker M."/>
            <person name="Bristow J."/>
            <person name="Markowitz V."/>
            <person name="Eisen J.A."/>
            <person name="Hugenholtz P."/>
            <person name="Kyrpides N.C."/>
            <person name="Klenk H.P."/>
        </authorList>
    </citation>
    <scope>NUCLEOTIDE SEQUENCE [LARGE SCALE GENOMIC DNA]</scope>
    <source>
        <strain evidence="11">DSM 14365 / CIP 107738 / JCM 11303 / AJ 13395 / SMP-2</strain>
    </source>
</reference>
<feature type="binding site" evidence="8">
    <location>
        <begin position="7"/>
        <end position="14"/>
    </location>
    <ligand>
        <name>ATP</name>
        <dbReference type="ChEBI" id="CHEBI:30616"/>
    </ligand>
</feature>
<dbReference type="KEGG" id="hoh:Hoch_5614"/>
<evidence type="ECO:0000256" key="5">
    <source>
        <dbReference type="ARBA" id="ARBA00022777"/>
    </source>
</evidence>
<comment type="catalytic activity">
    <reaction evidence="7 8">
        <text>dTMP + ATP = dTDP + ADP</text>
        <dbReference type="Rhea" id="RHEA:13517"/>
        <dbReference type="ChEBI" id="CHEBI:30616"/>
        <dbReference type="ChEBI" id="CHEBI:58369"/>
        <dbReference type="ChEBI" id="CHEBI:63528"/>
        <dbReference type="ChEBI" id="CHEBI:456216"/>
        <dbReference type="EC" id="2.7.4.9"/>
    </reaction>
</comment>
<dbReference type="InterPro" id="IPR039430">
    <property type="entry name" value="Thymidylate_kin-like_dom"/>
</dbReference>
<keyword evidence="2 8" id="KW-0808">Transferase</keyword>
<evidence type="ECO:0000313" key="10">
    <source>
        <dbReference type="EMBL" id="ACY18094.1"/>
    </source>
</evidence>
<dbReference type="SUPFAM" id="SSF52540">
    <property type="entry name" value="P-loop containing nucleoside triphosphate hydrolases"/>
    <property type="match status" value="1"/>
</dbReference>
<evidence type="ECO:0000256" key="2">
    <source>
        <dbReference type="ARBA" id="ARBA00022679"/>
    </source>
</evidence>
<dbReference type="PANTHER" id="PTHR10344:SF4">
    <property type="entry name" value="UMP-CMP KINASE 2, MITOCHONDRIAL"/>
    <property type="match status" value="1"/>
</dbReference>
<evidence type="ECO:0000256" key="4">
    <source>
        <dbReference type="ARBA" id="ARBA00022741"/>
    </source>
</evidence>
<accession>D0LG69</accession>
<dbReference type="GO" id="GO:0004798">
    <property type="term" value="F:dTMP kinase activity"/>
    <property type="evidence" value="ECO:0007669"/>
    <property type="project" value="UniProtKB-UniRule"/>
</dbReference>
<dbReference type="AlphaFoldDB" id="D0LG69"/>
<dbReference type="RefSeq" id="WP_012830686.1">
    <property type="nucleotide sequence ID" value="NC_013440.1"/>
</dbReference>
<dbReference type="eggNOG" id="COG0125">
    <property type="taxonomic scope" value="Bacteria"/>
</dbReference>
<evidence type="ECO:0000259" key="9">
    <source>
        <dbReference type="Pfam" id="PF02223"/>
    </source>
</evidence>
<dbReference type="GO" id="GO:0005829">
    <property type="term" value="C:cytosol"/>
    <property type="evidence" value="ECO:0007669"/>
    <property type="project" value="TreeGrafter"/>
</dbReference>
<comment type="function">
    <text evidence="8">Phosphorylation of dTMP to form dTDP in both de novo and salvage pathways of dTTP synthesis.</text>
</comment>
<evidence type="ECO:0000256" key="8">
    <source>
        <dbReference type="HAMAP-Rule" id="MF_00165"/>
    </source>
</evidence>
<dbReference type="InterPro" id="IPR018094">
    <property type="entry name" value="Thymidylate_kinase"/>
</dbReference>
<keyword evidence="4 8" id="KW-0547">Nucleotide-binding</keyword>
<dbReference type="GO" id="GO:0006227">
    <property type="term" value="P:dUDP biosynthetic process"/>
    <property type="evidence" value="ECO:0007669"/>
    <property type="project" value="TreeGrafter"/>
</dbReference>
<feature type="domain" description="Thymidylate kinase-like" evidence="9">
    <location>
        <begin position="5"/>
        <end position="196"/>
    </location>
</feature>
<dbReference type="HOGENOM" id="CLU_477201_0_0_7"/>
<dbReference type="GO" id="GO:0006233">
    <property type="term" value="P:dTDP biosynthetic process"/>
    <property type="evidence" value="ECO:0007669"/>
    <property type="project" value="InterPro"/>
</dbReference>
<keyword evidence="5 8" id="KW-0418">Kinase</keyword>
<dbReference type="Pfam" id="PF02223">
    <property type="entry name" value="Thymidylate_kin"/>
    <property type="match status" value="1"/>
</dbReference>
<evidence type="ECO:0000256" key="3">
    <source>
        <dbReference type="ARBA" id="ARBA00022727"/>
    </source>
</evidence>
<evidence type="ECO:0000313" key="11">
    <source>
        <dbReference type="Proteomes" id="UP000001880"/>
    </source>
</evidence>
<dbReference type="OrthoDB" id="9774907at2"/>
<dbReference type="GO" id="GO:0005524">
    <property type="term" value="F:ATP binding"/>
    <property type="evidence" value="ECO:0007669"/>
    <property type="project" value="UniProtKB-UniRule"/>
</dbReference>
<dbReference type="Gene3D" id="3.40.50.300">
    <property type="entry name" value="P-loop containing nucleotide triphosphate hydrolases"/>
    <property type="match status" value="1"/>
</dbReference>